<name>A0A1D2J3M5_PARBR</name>
<comment type="caution">
    <text evidence="1">The sequence shown here is derived from an EMBL/GenBank/DDBJ whole genome shotgun (WGS) entry which is preliminary data.</text>
</comment>
<dbReference type="VEuPathDB" id="FungiDB:PABG_12554"/>
<protein>
    <submittedName>
        <fullName evidence="1">Uncharacterized protein</fullName>
    </submittedName>
</protein>
<evidence type="ECO:0000313" key="1">
    <source>
        <dbReference type="EMBL" id="ODH12900.1"/>
    </source>
</evidence>
<gene>
    <name evidence="1" type="ORF">ACO22_07806</name>
</gene>
<reference evidence="1 2" key="1">
    <citation type="submission" date="2016-06" db="EMBL/GenBank/DDBJ databases">
        <authorList>
            <person name="Kjaerup R.B."/>
            <person name="Dalgaard T.S."/>
            <person name="Juul-Madsen H.R."/>
        </authorList>
    </citation>
    <scope>NUCLEOTIDE SEQUENCE [LARGE SCALE GENOMIC DNA]</scope>
    <source>
        <strain evidence="1 2">Pb300</strain>
    </source>
</reference>
<accession>A0A1D2J3M5</accession>
<sequence>MLSLVVELENRDYVQIVFVKNVLKFISEHRSAYSDIPSVSSGPAGLQNLSFTSKRVDYGIYHSRTDTQKSHTRNILTMRIIDMDDHRTN</sequence>
<proteinExistence type="predicted"/>
<dbReference type="OrthoDB" id="4161186at2759"/>
<organism evidence="1 2">
    <name type="scientific">Paracoccidioides brasiliensis</name>
    <dbReference type="NCBI Taxonomy" id="121759"/>
    <lineage>
        <taxon>Eukaryota</taxon>
        <taxon>Fungi</taxon>
        <taxon>Dikarya</taxon>
        <taxon>Ascomycota</taxon>
        <taxon>Pezizomycotina</taxon>
        <taxon>Eurotiomycetes</taxon>
        <taxon>Eurotiomycetidae</taxon>
        <taxon>Onygenales</taxon>
        <taxon>Ajellomycetaceae</taxon>
        <taxon>Paracoccidioides</taxon>
    </lineage>
</organism>
<dbReference type="AlphaFoldDB" id="A0A1D2J3M5"/>
<evidence type="ECO:0000313" key="2">
    <source>
        <dbReference type="Proteomes" id="UP000242814"/>
    </source>
</evidence>
<dbReference type="EMBL" id="LZYO01000690">
    <property type="protein sequence ID" value="ODH12900.1"/>
    <property type="molecule type" value="Genomic_DNA"/>
</dbReference>
<dbReference type="Proteomes" id="UP000242814">
    <property type="component" value="Unassembled WGS sequence"/>
</dbReference>